<evidence type="ECO:0000256" key="1">
    <source>
        <dbReference type="PIRSR" id="PIRSR015853-1"/>
    </source>
</evidence>
<dbReference type="InParanoid" id="A0A0D2JZK7"/>
<feature type="binding site" evidence="2">
    <location>
        <position position="8"/>
    </location>
    <ligand>
        <name>Zn(2+)</name>
        <dbReference type="ChEBI" id="CHEBI:29105"/>
        <label>1</label>
    </ligand>
</feature>
<dbReference type="STRING" id="1429043.X474_06130"/>
<feature type="active site" description="Nucleophile" evidence="1">
    <location>
        <position position="117"/>
    </location>
</feature>
<dbReference type="RefSeq" id="WP_044347360.1">
    <property type="nucleotide sequence ID" value="NZ_AZAC01000007.1"/>
</dbReference>
<organism evidence="3 4">
    <name type="scientific">Dethiosulfatarculus sandiegensis</name>
    <dbReference type="NCBI Taxonomy" id="1429043"/>
    <lineage>
        <taxon>Bacteria</taxon>
        <taxon>Pseudomonadati</taxon>
        <taxon>Thermodesulfobacteriota</taxon>
        <taxon>Desulfarculia</taxon>
        <taxon>Desulfarculales</taxon>
        <taxon>Desulfarculaceae</taxon>
        <taxon>Dethiosulfatarculus</taxon>
    </lineage>
</organism>
<dbReference type="InterPro" id="IPR027476">
    <property type="entry name" value="DppA_N"/>
</dbReference>
<dbReference type="SUPFAM" id="SSF63992">
    <property type="entry name" value="Dipeptide transport protein"/>
    <property type="match status" value="1"/>
</dbReference>
<dbReference type="GO" id="GO:0046872">
    <property type="term" value="F:metal ion binding"/>
    <property type="evidence" value="ECO:0007669"/>
    <property type="project" value="UniProtKB-KW"/>
</dbReference>
<dbReference type="Gene3D" id="3.40.50.10780">
    <property type="entry name" value="Dipeptide transport protein"/>
    <property type="match status" value="1"/>
</dbReference>
<name>A0A0D2JZK7_9BACT</name>
<dbReference type="OrthoDB" id="9785420at2"/>
<dbReference type="Pfam" id="PF04951">
    <property type="entry name" value="Peptidase_M55"/>
    <property type="match status" value="1"/>
</dbReference>
<evidence type="ECO:0000313" key="3">
    <source>
        <dbReference type="EMBL" id="KIX14955.1"/>
    </source>
</evidence>
<evidence type="ECO:0000313" key="4">
    <source>
        <dbReference type="Proteomes" id="UP000032233"/>
    </source>
</evidence>
<dbReference type="InterPro" id="IPR036177">
    <property type="entry name" value="Peptidase_M55_sf"/>
</dbReference>
<protein>
    <recommendedName>
        <fullName evidence="5">Amino acid amidase</fullName>
    </recommendedName>
</protein>
<dbReference type="Proteomes" id="UP000032233">
    <property type="component" value="Unassembled WGS sequence"/>
</dbReference>
<reference evidence="3 4" key="1">
    <citation type="submission" date="2013-11" db="EMBL/GenBank/DDBJ databases">
        <title>Metagenomic analysis of a methanogenic consortium involved in long chain n-alkane degradation.</title>
        <authorList>
            <person name="Davidova I.A."/>
            <person name="Callaghan A.V."/>
            <person name="Wawrik B."/>
            <person name="Pruitt S."/>
            <person name="Marks C."/>
            <person name="Duncan K.E."/>
            <person name="Suflita J.M."/>
        </authorList>
    </citation>
    <scope>NUCLEOTIDE SEQUENCE [LARGE SCALE GENOMIC DNA]</scope>
    <source>
        <strain evidence="3 4">SPR</strain>
    </source>
</reference>
<dbReference type="PIRSF" id="PIRSF015853">
    <property type="entry name" value="Pep_DppA"/>
    <property type="match status" value="1"/>
</dbReference>
<evidence type="ECO:0000256" key="2">
    <source>
        <dbReference type="PIRSR" id="PIRSR015853-2"/>
    </source>
</evidence>
<feature type="binding site" evidence="2">
    <location>
        <position position="10"/>
    </location>
    <ligand>
        <name>Zn(2+)</name>
        <dbReference type="ChEBI" id="CHEBI:29105"/>
        <label>1</label>
    </ligand>
</feature>
<accession>A0A0D2JZK7</accession>
<feature type="binding site" evidence="2">
    <location>
        <position position="60"/>
    </location>
    <ligand>
        <name>Zn(2+)</name>
        <dbReference type="ChEBI" id="CHEBI:29105"/>
        <label>2</label>
    </ligand>
</feature>
<sequence>MKVFISSDIEGVCGIADWDEAHKSHPDYAALAKQMTRETAAACEGALAAGATEVWVKDGHGTGRNIDITGLPSRARLIRGWSGHPLSMMQEIEQGFDAVLMIGYHSRAGAETNPLAHTKTLHLDKVLINKRPASEFLINSMSAGMFKTPVVFISGDQGICQEAADIIPKINFVHTFQGQGGSSICRHPEKVLNEIKMQVKSALSQNISECILTLPEKYELEVRFRHVQKALKASFYPGMKRLGPFTVGMETNDFMSVLSALSFISY</sequence>
<keyword evidence="2" id="KW-0862">Zinc</keyword>
<gene>
    <name evidence="3" type="ORF">X474_06130</name>
</gene>
<comment type="caution">
    <text evidence="3">The sequence shown here is derived from an EMBL/GenBank/DDBJ whole genome shotgun (WGS) entry which is preliminary data.</text>
</comment>
<feature type="binding site" evidence="2">
    <location>
        <position position="105"/>
    </location>
    <ligand>
        <name>Zn(2+)</name>
        <dbReference type="ChEBI" id="CHEBI:29105"/>
        <label>2</label>
    </ligand>
</feature>
<dbReference type="InterPro" id="IPR007035">
    <property type="entry name" value="Peptidase_M55"/>
</dbReference>
<feature type="binding site" evidence="2">
    <location>
        <position position="135"/>
    </location>
    <ligand>
        <name>Zn(2+)</name>
        <dbReference type="ChEBI" id="CHEBI:29105"/>
        <label>2</label>
    </ligand>
</feature>
<keyword evidence="4" id="KW-1185">Reference proteome</keyword>
<proteinExistence type="predicted"/>
<evidence type="ECO:0008006" key="5">
    <source>
        <dbReference type="Google" id="ProtNLM"/>
    </source>
</evidence>
<feature type="binding site" evidence="2">
    <location>
        <position position="8"/>
    </location>
    <ligand>
        <name>Zn(2+)</name>
        <dbReference type="ChEBI" id="CHEBI:29105"/>
        <label>2</label>
    </ligand>
</feature>
<dbReference type="EMBL" id="AZAC01000007">
    <property type="protein sequence ID" value="KIX14955.1"/>
    <property type="molecule type" value="Genomic_DNA"/>
</dbReference>
<dbReference type="Gene3D" id="3.30.1360.130">
    <property type="entry name" value="Dipeptide transport protein"/>
    <property type="match status" value="1"/>
</dbReference>
<dbReference type="AlphaFoldDB" id="A0A0D2JZK7"/>
<keyword evidence="2" id="KW-0479">Metal-binding</keyword>